<evidence type="ECO:0000256" key="10">
    <source>
        <dbReference type="SAM" id="MobiDB-lite"/>
    </source>
</evidence>
<feature type="compositionally biased region" description="Polar residues" evidence="10">
    <location>
        <begin position="174"/>
        <end position="187"/>
    </location>
</feature>
<keyword evidence="8" id="KW-0479">Metal-binding</keyword>
<dbReference type="EMBL" id="ML975156">
    <property type="protein sequence ID" value="KAF1812832.1"/>
    <property type="molecule type" value="Genomic_DNA"/>
</dbReference>
<feature type="domain" description="PAP-associated" evidence="11">
    <location>
        <begin position="378"/>
        <end position="450"/>
    </location>
</feature>
<evidence type="ECO:0000259" key="12">
    <source>
        <dbReference type="Pfam" id="PF22600"/>
    </source>
</evidence>
<organism evidence="13">
    <name type="scientific">Eremomyces bilateralis CBS 781.70</name>
    <dbReference type="NCBI Taxonomy" id="1392243"/>
    <lineage>
        <taxon>Eukaryota</taxon>
        <taxon>Fungi</taxon>
        <taxon>Dikarya</taxon>
        <taxon>Ascomycota</taxon>
        <taxon>Pezizomycotina</taxon>
        <taxon>Dothideomycetes</taxon>
        <taxon>Dothideomycetes incertae sedis</taxon>
        <taxon>Eremomycetales</taxon>
        <taxon>Eremomycetaceae</taxon>
        <taxon>Eremomyces</taxon>
    </lineage>
</organism>
<dbReference type="Gene3D" id="3.30.460.10">
    <property type="entry name" value="Beta Polymerase, domain 2"/>
    <property type="match status" value="1"/>
</dbReference>
<evidence type="ECO:0000313" key="13">
    <source>
        <dbReference type="EMBL" id="KAF1812832.1"/>
    </source>
</evidence>
<evidence type="ECO:0000313" key="15">
    <source>
        <dbReference type="RefSeq" id="XP_033534463.1"/>
    </source>
</evidence>
<evidence type="ECO:0000256" key="7">
    <source>
        <dbReference type="ARBA" id="ARBA00022679"/>
    </source>
</evidence>
<comment type="subcellular location">
    <subcellularLocation>
        <location evidence="3">Cytoplasm</location>
    </subcellularLocation>
</comment>
<dbReference type="GO" id="GO:0010605">
    <property type="term" value="P:negative regulation of macromolecule metabolic process"/>
    <property type="evidence" value="ECO:0007669"/>
    <property type="project" value="UniProtKB-ARBA"/>
</dbReference>
<dbReference type="PANTHER" id="PTHR12271:SF40">
    <property type="entry name" value="POLY(A) RNA POLYMERASE GLD2"/>
    <property type="match status" value="1"/>
</dbReference>
<dbReference type="InterPro" id="IPR043519">
    <property type="entry name" value="NT_sf"/>
</dbReference>
<sequence>MAGAGGSSWVPWYEHASPVLYLEQLLGNVLKEVDMPLEERDAKLKFADRLQSLTQKAILKEYPNTHTNVALRGFGSFASGFALKGSDMDMVLMINGPDKEKLNFKDIANALKQSFKADGLGVYIISNTRVPIIKICEKPPAWFWEEQEKLETQAAVEASAFKAGDGKNVVGDGANNSETSHSMTNAGVSGEHSSESEAEDEEEKEARLRRKRVTEMANKTNAPKNSKVWYRERKLGKSDFPKSDAGILCDINMDNPMGLENTHLLRCYAACDVRVHPMATFVKAWASRRKINSSRDGTLSSYGYVLMVIHFLVHIIQPPVLPNLQHPQDWPGLQDLLHDEQSQFFADAINGHWIHYVRNVDALNYYGSKNISPNTMPVGRLLTEFFSYYGDPISGGHSWQGHVISLRTRHGGVLDKGEMGWNRATSEMVNGIEVRQRYLLAIEDPFETNHNVGRTVTNEGAGVMRREFKRAVSILRGMIGRGTPREDLMEEWVDKVVVDEGGQGEGNVGRGPVATDGPLSITASLARIGM</sequence>
<reference evidence="15" key="3">
    <citation type="submission" date="2025-04" db="UniProtKB">
        <authorList>
            <consortium name="RefSeq"/>
        </authorList>
    </citation>
    <scope>IDENTIFICATION</scope>
    <source>
        <strain evidence="15">CBS 781.70</strain>
    </source>
</reference>
<dbReference type="PANTHER" id="PTHR12271">
    <property type="entry name" value="POLY A POLYMERASE CID PAP -RELATED"/>
    <property type="match status" value="1"/>
</dbReference>
<keyword evidence="9" id="KW-0460">Magnesium</keyword>
<evidence type="ECO:0000256" key="4">
    <source>
        <dbReference type="ARBA" id="ARBA00008593"/>
    </source>
</evidence>
<evidence type="ECO:0000256" key="3">
    <source>
        <dbReference type="ARBA" id="ARBA00004496"/>
    </source>
</evidence>
<dbReference type="GO" id="GO:0005737">
    <property type="term" value="C:cytoplasm"/>
    <property type="evidence" value="ECO:0007669"/>
    <property type="project" value="UniProtKB-SubCell"/>
</dbReference>
<evidence type="ECO:0000256" key="6">
    <source>
        <dbReference type="ARBA" id="ARBA00022490"/>
    </source>
</evidence>
<evidence type="ECO:0000256" key="2">
    <source>
        <dbReference type="ARBA" id="ARBA00001946"/>
    </source>
</evidence>
<reference evidence="13 15" key="1">
    <citation type="submission" date="2020-01" db="EMBL/GenBank/DDBJ databases">
        <authorList>
            <consortium name="DOE Joint Genome Institute"/>
            <person name="Haridas S."/>
            <person name="Albert R."/>
            <person name="Binder M."/>
            <person name="Bloem J."/>
            <person name="Labutti K."/>
            <person name="Salamov A."/>
            <person name="Andreopoulos B."/>
            <person name="Baker S.E."/>
            <person name="Barry K."/>
            <person name="Bills G."/>
            <person name="Bluhm B.H."/>
            <person name="Cannon C."/>
            <person name="Castanera R."/>
            <person name="Culley D.E."/>
            <person name="Daum C."/>
            <person name="Ezra D."/>
            <person name="Gonzalez J.B."/>
            <person name="Henrissat B."/>
            <person name="Kuo A."/>
            <person name="Liang C."/>
            <person name="Lipzen A."/>
            <person name="Lutzoni F."/>
            <person name="Magnuson J."/>
            <person name="Mondo S."/>
            <person name="Nolan M."/>
            <person name="Ohm R."/>
            <person name="Pangilinan J."/>
            <person name="Park H.-J."/>
            <person name="Ramirez L."/>
            <person name="Alfaro M."/>
            <person name="Sun H."/>
            <person name="Tritt A."/>
            <person name="Yoshinaga Y."/>
            <person name="Zwiers L.-H."/>
            <person name="Turgeon B.G."/>
            <person name="Goodwin S.B."/>
            <person name="Spatafora J.W."/>
            <person name="Crous P.W."/>
            <person name="Grigoriev I.V."/>
        </authorList>
    </citation>
    <scope>NUCLEOTIDE SEQUENCE</scope>
    <source>
        <strain evidence="13 15">CBS 781.70</strain>
    </source>
</reference>
<dbReference type="Gene3D" id="1.10.1410.10">
    <property type="match status" value="1"/>
</dbReference>
<dbReference type="CDD" id="cd05402">
    <property type="entry name" value="NT_PAP_TUTase"/>
    <property type="match status" value="1"/>
</dbReference>
<dbReference type="GeneID" id="54421797"/>
<dbReference type="GO" id="GO:0031123">
    <property type="term" value="P:RNA 3'-end processing"/>
    <property type="evidence" value="ECO:0007669"/>
    <property type="project" value="TreeGrafter"/>
</dbReference>
<protein>
    <recommendedName>
        <fullName evidence="5">polynucleotide adenylyltransferase</fullName>
        <ecNumber evidence="5">2.7.7.19</ecNumber>
    </recommendedName>
</protein>
<dbReference type="InterPro" id="IPR054708">
    <property type="entry name" value="MTPAP-like_central"/>
</dbReference>
<feature type="region of interest" description="Disordered" evidence="10">
    <location>
        <begin position="166"/>
        <end position="215"/>
    </location>
</feature>
<gene>
    <name evidence="13 15" type="ORF">P152DRAFT_473370</name>
</gene>
<comment type="cofactor">
    <cofactor evidence="2">
        <name>Mg(2+)</name>
        <dbReference type="ChEBI" id="CHEBI:18420"/>
    </cofactor>
</comment>
<dbReference type="InterPro" id="IPR002058">
    <property type="entry name" value="PAP_assoc"/>
</dbReference>
<dbReference type="OrthoDB" id="407432at2759"/>
<dbReference type="SUPFAM" id="SSF81631">
    <property type="entry name" value="PAP/OAS1 substrate-binding domain"/>
    <property type="match status" value="1"/>
</dbReference>
<keyword evidence="6" id="KW-0963">Cytoplasm</keyword>
<dbReference type="GO" id="GO:1990817">
    <property type="term" value="F:poly(A) RNA polymerase activity"/>
    <property type="evidence" value="ECO:0007669"/>
    <property type="project" value="UniProtKB-EC"/>
</dbReference>
<evidence type="ECO:0000256" key="5">
    <source>
        <dbReference type="ARBA" id="ARBA00012388"/>
    </source>
</evidence>
<feature type="domain" description="Poly(A) RNA polymerase mitochondrial-like central palm" evidence="12">
    <location>
        <begin position="26"/>
        <end position="138"/>
    </location>
</feature>
<proteinExistence type="inferred from homology"/>
<evidence type="ECO:0000256" key="8">
    <source>
        <dbReference type="ARBA" id="ARBA00022723"/>
    </source>
</evidence>
<dbReference type="GO" id="GO:0046872">
    <property type="term" value="F:metal ion binding"/>
    <property type="evidence" value="ECO:0007669"/>
    <property type="project" value="UniProtKB-KW"/>
</dbReference>
<dbReference type="AlphaFoldDB" id="A0A6G1G4B5"/>
<accession>A0A6G1G4B5</accession>
<evidence type="ECO:0000256" key="9">
    <source>
        <dbReference type="ARBA" id="ARBA00022842"/>
    </source>
</evidence>
<name>A0A6G1G4B5_9PEZI</name>
<reference evidence="15" key="2">
    <citation type="submission" date="2020-04" db="EMBL/GenBank/DDBJ databases">
        <authorList>
            <consortium name="NCBI Genome Project"/>
        </authorList>
    </citation>
    <scope>NUCLEOTIDE SEQUENCE</scope>
    <source>
        <strain evidence="15">CBS 781.70</strain>
    </source>
</reference>
<dbReference type="Pfam" id="PF22600">
    <property type="entry name" value="MTPAP-like_central"/>
    <property type="match status" value="1"/>
</dbReference>
<dbReference type="GO" id="GO:0050265">
    <property type="term" value="F:RNA uridylyltransferase activity"/>
    <property type="evidence" value="ECO:0007669"/>
    <property type="project" value="TreeGrafter"/>
</dbReference>
<evidence type="ECO:0000256" key="1">
    <source>
        <dbReference type="ARBA" id="ARBA00001936"/>
    </source>
</evidence>
<dbReference type="EC" id="2.7.7.19" evidence="5"/>
<dbReference type="Proteomes" id="UP000504638">
    <property type="component" value="Unplaced"/>
</dbReference>
<dbReference type="RefSeq" id="XP_033534463.1">
    <property type="nucleotide sequence ID" value="XM_033681227.1"/>
</dbReference>
<keyword evidence="14" id="KW-1185">Reference proteome</keyword>
<dbReference type="Pfam" id="PF03828">
    <property type="entry name" value="PAP_assoc"/>
    <property type="match status" value="1"/>
</dbReference>
<dbReference type="SUPFAM" id="SSF81301">
    <property type="entry name" value="Nucleotidyltransferase"/>
    <property type="match status" value="1"/>
</dbReference>
<evidence type="ECO:0000259" key="11">
    <source>
        <dbReference type="Pfam" id="PF03828"/>
    </source>
</evidence>
<comment type="cofactor">
    <cofactor evidence="1">
        <name>Mn(2+)</name>
        <dbReference type="ChEBI" id="CHEBI:29035"/>
    </cofactor>
</comment>
<comment type="similarity">
    <text evidence="4">Belongs to the DNA polymerase type-B-like family.</text>
</comment>
<keyword evidence="7" id="KW-0808">Transferase</keyword>
<evidence type="ECO:0000313" key="14">
    <source>
        <dbReference type="Proteomes" id="UP000504638"/>
    </source>
</evidence>